<dbReference type="GO" id="GO:0005829">
    <property type="term" value="C:cytosol"/>
    <property type="evidence" value="ECO:0007669"/>
    <property type="project" value="TreeGrafter"/>
</dbReference>
<dbReference type="Proteomes" id="UP000295741">
    <property type="component" value="Unassembled WGS sequence"/>
</dbReference>
<keyword evidence="15" id="KW-1185">Reference proteome</keyword>
<evidence type="ECO:0000256" key="8">
    <source>
        <dbReference type="ARBA" id="ARBA00066884"/>
    </source>
</evidence>
<dbReference type="OrthoDB" id="9804286at2"/>
<keyword evidence="3" id="KW-0547">Nucleotide-binding</keyword>
<dbReference type="CDD" id="cd00158">
    <property type="entry name" value="RHOD"/>
    <property type="match status" value="1"/>
</dbReference>
<dbReference type="GO" id="GO:0008146">
    <property type="term" value="F:sulfotransferase activity"/>
    <property type="evidence" value="ECO:0007669"/>
    <property type="project" value="TreeGrafter"/>
</dbReference>
<evidence type="ECO:0000256" key="5">
    <source>
        <dbReference type="ARBA" id="ARBA00052218"/>
    </source>
</evidence>
<accession>A0A4R6ITH8</accession>
<sequence length="379" mass="41903">MKKEISYERYQRQMILPDFGERAQQLLVEASVLVIGAGGLGCPALLYLAGAGVGTIGIADGDTVALSNLHRQVLYHTSDIGKNKAVVAAEYLKQLNPGTETKVYPWHVTNENLLAILGNYDIVLDGTDNFATRYLINDACVLMHKTLVYGAVSRFEGQVAVFNGLLGHDKRSANYRDIFPEPPKENEVPNCADAGVIGILPGMIGCMQAGEVIKLITGMGDPLIDRVLTYNVLSNQFYTVNIIAGPATNFTGPSTKERFLQTDYVSLCKSPSSVSEIDVVLFEELLNRGNVDVIDVRELYEQPVVKEFEHLRIPLADIYQQELQLKNDVVVVICQSGKRSRIAVEILNDRMGTAKTLYSLRGGLNDWYAFLKNKRDERG</sequence>
<dbReference type="InterPro" id="IPR000594">
    <property type="entry name" value="ThiF_NAD_FAD-bd"/>
</dbReference>
<dbReference type="Gene3D" id="3.40.250.10">
    <property type="entry name" value="Rhodanese-like domain"/>
    <property type="match status" value="1"/>
</dbReference>
<dbReference type="EC" id="2.7.7.80" evidence="8"/>
<dbReference type="EMBL" id="SNWP01000012">
    <property type="protein sequence ID" value="TDO25823.1"/>
    <property type="molecule type" value="Genomic_DNA"/>
</dbReference>
<keyword evidence="4" id="KW-0067">ATP-binding</keyword>
<dbReference type="Pfam" id="PF00899">
    <property type="entry name" value="ThiF"/>
    <property type="match status" value="1"/>
</dbReference>
<dbReference type="SUPFAM" id="SSF69572">
    <property type="entry name" value="Activating enzymes of the ubiquitin-like proteins"/>
    <property type="match status" value="1"/>
</dbReference>
<evidence type="ECO:0000256" key="4">
    <source>
        <dbReference type="ARBA" id="ARBA00022840"/>
    </source>
</evidence>
<dbReference type="InterPro" id="IPR035985">
    <property type="entry name" value="Ubiquitin-activating_enz"/>
</dbReference>
<dbReference type="GO" id="GO:0061605">
    <property type="term" value="F:molybdopterin-synthase adenylyltransferase activity"/>
    <property type="evidence" value="ECO:0007669"/>
    <property type="project" value="UniProtKB-EC"/>
</dbReference>
<keyword evidence="14" id="KW-0548">Nucleotidyltransferase</keyword>
<proteinExistence type="inferred from homology"/>
<dbReference type="InterPro" id="IPR036873">
    <property type="entry name" value="Rhodanese-like_dom_sf"/>
</dbReference>
<name>A0A4R6ITH8_9BACT</name>
<reference evidence="14 15" key="1">
    <citation type="submission" date="2019-03" db="EMBL/GenBank/DDBJ databases">
        <title>Genomic Encyclopedia of Archaeal and Bacterial Type Strains, Phase II (KMG-II): from individual species to whole genera.</title>
        <authorList>
            <person name="Goeker M."/>
        </authorList>
    </citation>
    <scope>NUCLEOTIDE SEQUENCE [LARGE SCALE GENOMIC DNA]</scope>
    <source>
        <strain evidence="14 15">DSM 28323</strain>
    </source>
</reference>
<feature type="domain" description="Rhodanese" evidence="13">
    <location>
        <begin position="287"/>
        <end position="372"/>
    </location>
</feature>
<comment type="catalytic activity">
    <reaction evidence="5">
        <text>[molybdopterin-synthase sulfur-carrier protein]-C-terminal Gly-Gly + ATP + H(+) = [molybdopterin-synthase sulfur-carrier protein]-C-terminal Gly-Gly-AMP + diphosphate</text>
        <dbReference type="Rhea" id="RHEA:43616"/>
        <dbReference type="Rhea" id="RHEA-COMP:12159"/>
        <dbReference type="Rhea" id="RHEA-COMP:12202"/>
        <dbReference type="ChEBI" id="CHEBI:15378"/>
        <dbReference type="ChEBI" id="CHEBI:30616"/>
        <dbReference type="ChEBI" id="CHEBI:33019"/>
        <dbReference type="ChEBI" id="CHEBI:90618"/>
        <dbReference type="ChEBI" id="CHEBI:90778"/>
        <dbReference type="EC" id="2.7.7.80"/>
    </reaction>
</comment>
<evidence type="ECO:0000259" key="13">
    <source>
        <dbReference type="PROSITE" id="PS50206"/>
    </source>
</evidence>
<evidence type="ECO:0000256" key="1">
    <source>
        <dbReference type="ARBA" id="ARBA00009919"/>
    </source>
</evidence>
<evidence type="ECO:0000256" key="3">
    <source>
        <dbReference type="ARBA" id="ARBA00022741"/>
    </source>
</evidence>
<dbReference type="PANTHER" id="PTHR10953">
    <property type="entry name" value="UBIQUITIN-ACTIVATING ENZYME E1"/>
    <property type="match status" value="1"/>
</dbReference>
<comment type="similarity">
    <text evidence="1">Belongs to the HesA/MoeB/ThiF family.</text>
</comment>
<dbReference type="PROSITE" id="PS50206">
    <property type="entry name" value="RHODANESE_3"/>
    <property type="match status" value="1"/>
</dbReference>
<organism evidence="14 15">
    <name type="scientific">Sediminibacterium goheungense</name>
    <dbReference type="NCBI Taxonomy" id="1086393"/>
    <lineage>
        <taxon>Bacteria</taxon>
        <taxon>Pseudomonadati</taxon>
        <taxon>Bacteroidota</taxon>
        <taxon>Chitinophagia</taxon>
        <taxon>Chitinophagales</taxon>
        <taxon>Chitinophagaceae</taxon>
        <taxon>Sediminibacterium</taxon>
    </lineage>
</organism>
<evidence type="ECO:0000313" key="14">
    <source>
        <dbReference type="EMBL" id="TDO25823.1"/>
    </source>
</evidence>
<dbReference type="PANTHER" id="PTHR10953:SF102">
    <property type="entry name" value="ADENYLYLTRANSFERASE AND SULFURTRANSFERASE MOCS3"/>
    <property type="match status" value="1"/>
</dbReference>
<dbReference type="FunFam" id="3.40.50.720:FF:000033">
    <property type="entry name" value="Adenylyltransferase and sulfurtransferase MOCS3"/>
    <property type="match status" value="1"/>
</dbReference>
<evidence type="ECO:0000256" key="10">
    <source>
        <dbReference type="ARBA" id="ARBA00075110"/>
    </source>
</evidence>
<keyword evidence="2 14" id="KW-0808">Transferase</keyword>
<dbReference type="Gene3D" id="3.40.50.720">
    <property type="entry name" value="NAD(P)-binding Rossmann-like Domain"/>
    <property type="match status" value="1"/>
</dbReference>
<evidence type="ECO:0000313" key="15">
    <source>
        <dbReference type="Proteomes" id="UP000295741"/>
    </source>
</evidence>
<evidence type="ECO:0000256" key="9">
    <source>
        <dbReference type="ARBA" id="ARBA00073635"/>
    </source>
</evidence>
<evidence type="ECO:0000256" key="11">
    <source>
        <dbReference type="ARBA" id="ARBA00075328"/>
    </source>
</evidence>
<comment type="caution">
    <text evidence="14">The sequence shown here is derived from an EMBL/GenBank/DDBJ whole genome shotgun (WGS) entry which is preliminary data.</text>
</comment>
<dbReference type="Pfam" id="PF00581">
    <property type="entry name" value="Rhodanese"/>
    <property type="match status" value="1"/>
</dbReference>
<dbReference type="AlphaFoldDB" id="A0A4R6ITH8"/>
<dbReference type="RefSeq" id="WP_133475311.1">
    <property type="nucleotide sequence ID" value="NZ_SNWP01000012.1"/>
</dbReference>
<dbReference type="GO" id="GO:0008641">
    <property type="term" value="F:ubiquitin-like modifier activating enzyme activity"/>
    <property type="evidence" value="ECO:0007669"/>
    <property type="project" value="InterPro"/>
</dbReference>
<evidence type="ECO:0000256" key="12">
    <source>
        <dbReference type="ARBA" id="ARBA00078531"/>
    </source>
</evidence>
<gene>
    <name evidence="14" type="ORF">BC659_2747</name>
</gene>
<dbReference type="InterPro" id="IPR045886">
    <property type="entry name" value="ThiF/MoeB/HesA"/>
</dbReference>
<evidence type="ECO:0000256" key="2">
    <source>
        <dbReference type="ARBA" id="ARBA00022679"/>
    </source>
</evidence>
<protein>
    <recommendedName>
        <fullName evidence="9">Molybdopterin-synthase adenylyltransferase</fullName>
        <ecNumber evidence="8">2.7.7.80</ecNumber>
    </recommendedName>
    <alternativeName>
        <fullName evidence="12">MoaD protein adenylase</fullName>
    </alternativeName>
    <alternativeName>
        <fullName evidence="10">Molybdopterin-converting factor subunit 1 adenylase</fullName>
    </alternativeName>
    <alternativeName>
        <fullName evidence="11">Sulfur carrier protein MoaD adenylyltransferase</fullName>
    </alternativeName>
</protein>
<dbReference type="GO" id="GO:0005524">
    <property type="term" value="F:ATP binding"/>
    <property type="evidence" value="ECO:0007669"/>
    <property type="project" value="UniProtKB-KW"/>
</dbReference>
<dbReference type="CDD" id="cd00757">
    <property type="entry name" value="ThiF_MoeB_HesA_family"/>
    <property type="match status" value="1"/>
</dbReference>
<dbReference type="GO" id="GO:0004792">
    <property type="term" value="F:thiosulfate-cyanide sulfurtransferase activity"/>
    <property type="evidence" value="ECO:0007669"/>
    <property type="project" value="TreeGrafter"/>
</dbReference>
<dbReference type="InterPro" id="IPR001763">
    <property type="entry name" value="Rhodanese-like_dom"/>
</dbReference>
<evidence type="ECO:0000256" key="6">
    <source>
        <dbReference type="ARBA" id="ARBA00055169"/>
    </source>
</evidence>
<comment type="function">
    <text evidence="6">Catalyzes the adenylation by ATP of the carboxyl group of the C-terminal glycine of sulfur carrier protein MoaD.</text>
</comment>
<evidence type="ECO:0000256" key="7">
    <source>
        <dbReference type="ARBA" id="ARBA00063809"/>
    </source>
</evidence>
<comment type="subunit">
    <text evidence="7">Homodimer. Forms a stable heterotetrameric complex of 2 MoeB and 2 MoaD during adenylation of MoaD.</text>
</comment>